<evidence type="ECO:0000256" key="1">
    <source>
        <dbReference type="SAM" id="MobiDB-lite"/>
    </source>
</evidence>
<keyword evidence="2" id="KW-0732">Signal</keyword>
<dbReference type="AlphaFoldDB" id="A0A941CYE5"/>
<evidence type="ECO:0000313" key="4">
    <source>
        <dbReference type="EMBL" id="MBR7554885.1"/>
    </source>
</evidence>
<feature type="chain" id="PRO_5037971107" evidence="2">
    <location>
        <begin position="26"/>
        <end position="380"/>
    </location>
</feature>
<dbReference type="SUPFAM" id="SSF50952">
    <property type="entry name" value="Soluble quinoprotein glucose dehydrogenase"/>
    <property type="match status" value="1"/>
</dbReference>
<reference evidence="4 5" key="1">
    <citation type="submission" date="2021-04" db="EMBL/GenBank/DDBJ databases">
        <title>Allobacillus sp. nov. SKP8-2 isolated from shrimp paste.</title>
        <authorList>
            <person name="Tanasupawat S."/>
            <person name="Yiamsombat S."/>
            <person name="Kanchanasin P."/>
            <person name="Kuncharoen N."/>
        </authorList>
    </citation>
    <scope>NUCLEOTIDE SEQUENCE [LARGE SCALE GENOMIC DNA]</scope>
    <source>
        <strain evidence="4 5">SKP8-2</strain>
    </source>
</reference>
<organism evidence="4 5">
    <name type="scientific">Allobacillus saliphilus</name>
    <dbReference type="NCBI Taxonomy" id="2912308"/>
    <lineage>
        <taxon>Bacteria</taxon>
        <taxon>Bacillati</taxon>
        <taxon>Bacillota</taxon>
        <taxon>Bacilli</taxon>
        <taxon>Bacillales</taxon>
        <taxon>Bacillaceae</taxon>
        <taxon>Allobacillus</taxon>
    </lineage>
</organism>
<name>A0A941CYE5_9BACI</name>
<feature type="region of interest" description="Disordered" evidence="1">
    <location>
        <begin position="22"/>
        <end position="68"/>
    </location>
</feature>
<sequence>MKWMISLLIMTALLASCESPLQAPAKESNDEQSSEDELDGNKQDSQGSSIDENKSNDTTSTQLLDQPKTVVDQLESPWDIVKNGEEFYITERAGTIVHFDGESAERQSLQLEREVASGQGEEGLLGMVLDPDDEEKAYIYHTYQTADGLFNRIVAIELDDRKWKETGVLVDEIPGGRIHDGGRLAIGPNGYLFATTGDAGNDQLSQDTDSLAGKILRMNLDGSIPDDQPFKGSLVYSYGHRNPQGLTWNENGELYSSEHGSSAYDEINHIEPGNNYGWPVIRGDETEKNMKAPTIHSGEETWAPSGSAFDDSGNLLVTGLAGQSLYRFDVESGNEEVLLENHGRLRDILVANGEIYVLTNNTDGRGNPDESDDLLLKIAE</sequence>
<feature type="domain" description="Glucose/Sorbosone dehydrogenase" evidence="3">
    <location>
        <begin position="74"/>
        <end position="365"/>
    </location>
</feature>
<evidence type="ECO:0000256" key="2">
    <source>
        <dbReference type="SAM" id="SignalP"/>
    </source>
</evidence>
<evidence type="ECO:0000313" key="5">
    <source>
        <dbReference type="Proteomes" id="UP000675431"/>
    </source>
</evidence>
<evidence type="ECO:0000259" key="3">
    <source>
        <dbReference type="Pfam" id="PF07995"/>
    </source>
</evidence>
<comment type="caution">
    <text evidence="4">The sequence shown here is derived from an EMBL/GenBank/DDBJ whole genome shotgun (WGS) entry which is preliminary data.</text>
</comment>
<dbReference type="Gene3D" id="2.120.10.30">
    <property type="entry name" value="TolB, C-terminal domain"/>
    <property type="match status" value="1"/>
</dbReference>
<dbReference type="InterPro" id="IPR011041">
    <property type="entry name" value="Quinoprot_gluc/sorb_DH_b-prop"/>
</dbReference>
<dbReference type="PROSITE" id="PS51257">
    <property type="entry name" value="PROKAR_LIPOPROTEIN"/>
    <property type="match status" value="1"/>
</dbReference>
<protein>
    <submittedName>
        <fullName evidence="4">PQQ-dependent sugar dehydrogenase</fullName>
    </submittedName>
</protein>
<dbReference type="Proteomes" id="UP000675431">
    <property type="component" value="Unassembled WGS sequence"/>
</dbReference>
<dbReference type="InterPro" id="IPR012938">
    <property type="entry name" value="Glc/Sorbosone_DH"/>
</dbReference>
<dbReference type="EMBL" id="JAGSIE010000043">
    <property type="protein sequence ID" value="MBR7554885.1"/>
    <property type="molecule type" value="Genomic_DNA"/>
</dbReference>
<feature type="compositionally biased region" description="Polar residues" evidence="1">
    <location>
        <begin position="43"/>
        <end position="64"/>
    </location>
</feature>
<dbReference type="PANTHER" id="PTHR19328:SF13">
    <property type="entry name" value="HIPL1 PROTEIN"/>
    <property type="match status" value="1"/>
</dbReference>
<gene>
    <name evidence="4" type="ORF">KC820_12185</name>
</gene>
<accession>A0A941CYE5</accession>
<dbReference type="PANTHER" id="PTHR19328">
    <property type="entry name" value="HEDGEHOG-INTERACTING PROTEIN"/>
    <property type="match status" value="1"/>
</dbReference>
<proteinExistence type="predicted"/>
<feature type="signal peptide" evidence="2">
    <location>
        <begin position="1"/>
        <end position="25"/>
    </location>
</feature>
<dbReference type="Pfam" id="PF07995">
    <property type="entry name" value="GSDH"/>
    <property type="match status" value="1"/>
</dbReference>
<dbReference type="InterPro" id="IPR011042">
    <property type="entry name" value="6-blade_b-propeller_TolB-like"/>
</dbReference>
<keyword evidence="5" id="KW-1185">Reference proteome</keyword>